<organism evidence="2 3">
    <name type="scientific">Phormidium nigroviride PCC 7112</name>
    <dbReference type="NCBI Taxonomy" id="179408"/>
    <lineage>
        <taxon>Bacteria</taxon>
        <taxon>Bacillati</taxon>
        <taxon>Cyanobacteriota</taxon>
        <taxon>Cyanophyceae</taxon>
        <taxon>Oscillatoriophycideae</taxon>
        <taxon>Oscillatoriales</taxon>
        <taxon>Oscillatoriaceae</taxon>
        <taxon>Phormidium</taxon>
    </lineage>
</organism>
<evidence type="ECO:0000313" key="3">
    <source>
        <dbReference type="Proteomes" id="UP000010478"/>
    </source>
</evidence>
<name>K9VBA8_9CYAN</name>
<sequence>MKLLKQSISGMKLKLPKKANKLVSFGYANNIPPSYTNELCGLKQKVESIWKNIGSPKPSWLDHVTIELVGVNRRHELSVERDNLESQLRAAEEERRREAEALLQNEIVKIAKKYGLDTAKVDEILSIAKKYGLDTAKVDEILSIAKKYDLDITKVYEILKIAKKYGLDAAKVDEILRIAKKYDLDAAEVDEILRIAKRYRLDTTRAYELYRLLKELGPLGFTHSRQLSIHIIRYKLGYRYPHISGIVTMEDGGTAWEFPGGFPPEIYTIICMELRLANQGTSARAIGFTPFKDIY</sequence>
<dbReference type="KEGG" id="oni:Osc7112_0360"/>
<proteinExistence type="predicted"/>
<dbReference type="AlphaFoldDB" id="K9VBA8"/>
<keyword evidence="3" id="KW-1185">Reference proteome</keyword>
<evidence type="ECO:0000256" key="1">
    <source>
        <dbReference type="SAM" id="Coils"/>
    </source>
</evidence>
<reference evidence="2 3" key="1">
    <citation type="submission" date="2012-05" db="EMBL/GenBank/DDBJ databases">
        <title>Finished chromosome of genome of Oscillatoria sp. PCC 7112.</title>
        <authorList>
            <consortium name="US DOE Joint Genome Institute"/>
            <person name="Gugger M."/>
            <person name="Coursin T."/>
            <person name="Rippka R."/>
            <person name="Tandeau De Marsac N."/>
            <person name="Huntemann M."/>
            <person name="Wei C.-L."/>
            <person name="Han J."/>
            <person name="Detter J.C."/>
            <person name="Han C."/>
            <person name="Tapia R."/>
            <person name="Davenport K."/>
            <person name="Daligault H."/>
            <person name="Erkkila T."/>
            <person name="Gu W."/>
            <person name="Munk A.C.C."/>
            <person name="Teshima H."/>
            <person name="Xu Y."/>
            <person name="Chain P."/>
            <person name="Chen A."/>
            <person name="Krypides N."/>
            <person name="Mavromatis K."/>
            <person name="Markowitz V."/>
            <person name="Szeto E."/>
            <person name="Ivanova N."/>
            <person name="Mikhailova N."/>
            <person name="Ovchinnikova G."/>
            <person name="Pagani I."/>
            <person name="Pati A."/>
            <person name="Goodwin L."/>
            <person name="Peters L."/>
            <person name="Pitluck S."/>
            <person name="Woyke T."/>
            <person name="Kerfeld C."/>
        </authorList>
    </citation>
    <scope>NUCLEOTIDE SEQUENCE [LARGE SCALE GENOMIC DNA]</scope>
    <source>
        <strain evidence="2 3">PCC 7112</strain>
    </source>
</reference>
<keyword evidence="1" id="KW-0175">Coiled coil</keyword>
<accession>K9VBA8</accession>
<dbReference type="STRING" id="179408.Osc7112_0360"/>
<feature type="coiled-coil region" evidence="1">
    <location>
        <begin position="74"/>
        <end position="109"/>
    </location>
</feature>
<dbReference type="HOGENOM" id="CLU_942825_0_0_3"/>
<dbReference type="eggNOG" id="COG3064">
    <property type="taxonomic scope" value="Bacteria"/>
</dbReference>
<dbReference type="Proteomes" id="UP000010478">
    <property type="component" value="Chromosome"/>
</dbReference>
<protein>
    <submittedName>
        <fullName evidence="2">Uncharacterized protein</fullName>
    </submittedName>
</protein>
<dbReference type="EMBL" id="CP003614">
    <property type="protein sequence ID" value="AFZ04979.1"/>
    <property type="molecule type" value="Genomic_DNA"/>
</dbReference>
<evidence type="ECO:0000313" key="2">
    <source>
        <dbReference type="EMBL" id="AFZ04979.1"/>
    </source>
</evidence>
<gene>
    <name evidence="2" type="ORF">Osc7112_0360</name>
</gene>